<accession>A0A3Q9HPS8</accession>
<dbReference type="AlphaFoldDB" id="A0A3Q9HPS8"/>
<comment type="similarity">
    <text evidence="6">Belongs to the peptidase M3 family.</text>
</comment>
<evidence type="ECO:0000256" key="5">
    <source>
        <dbReference type="ARBA" id="ARBA00023049"/>
    </source>
</evidence>
<keyword evidence="9" id="KW-1185">Reference proteome</keyword>
<dbReference type="GO" id="GO:0046872">
    <property type="term" value="F:metal ion binding"/>
    <property type="evidence" value="ECO:0007669"/>
    <property type="project" value="UniProtKB-UniRule"/>
</dbReference>
<dbReference type="PANTHER" id="PTHR11804:SF84">
    <property type="entry name" value="SACCHAROLYSIN"/>
    <property type="match status" value="1"/>
</dbReference>
<feature type="domain" description="Peptidase M3A/M3B catalytic" evidence="7">
    <location>
        <begin position="304"/>
        <end position="456"/>
    </location>
</feature>
<reference evidence="8 9" key="1">
    <citation type="submission" date="2016-07" db="EMBL/GenBank/DDBJ databases">
        <title>Genome and transcriptome analysis of iron-reducing fermentative bacteria Anoxybacter fermentans.</title>
        <authorList>
            <person name="Zeng X."/>
            <person name="Shao Z."/>
        </authorList>
    </citation>
    <scope>NUCLEOTIDE SEQUENCE [LARGE SCALE GENOMIC DNA]</scope>
    <source>
        <strain evidence="8 9">DY22613</strain>
    </source>
</reference>
<dbReference type="EMBL" id="CP016379">
    <property type="protein sequence ID" value="AZR72691.1"/>
    <property type="molecule type" value="Genomic_DNA"/>
</dbReference>
<dbReference type="Gene3D" id="1.10.1370.30">
    <property type="match status" value="1"/>
</dbReference>
<dbReference type="GO" id="GO:0006508">
    <property type="term" value="P:proteolysis"/>
    <property type="evidence" value="ECO:0007669"/>
    <property type="project" value="UniProtKB-KW"/>
</dbReference>
<protein>
    <recommendedName>
        <fullName evidence="7">Peptidase M3A/M3B catalytic domain-containing protein</fullName>
    </recommendedName>
</protein>
<organism evidence="8 9">
    <name type="scientific">Anoxybacter fermentans</name>
    <dbReference type="NCBI Taxonomy" id="1323375"/>
    <lineage>
        <taxon>Bacteria</taxon>
        <taxon>Bacillati</taxon>
        <taxon>Bacillota</taxon>
        <taxon>Clostridia</taxon>
        <taxon>Halanaerobiales</taxon>
        <taxon>Anoxybacter</taxon>
    </lineage>
</organism>
<name>A0A3Q9HPS8_9FIRM</name>
<dbReference type="InterPro" id="IPR045090">
    <property type="entry name" value="Pept_M3A_M3B"/>
</dbReference>
<evidence type="ECO:0000256" key="6">
    <source>
        <dbReference type="RuleBase" id="RU003435"/>
    </source>
</evidence>
<evidence type="ECO:0000259" key="7">
    <source>
        <dbReference type="Pfam" id="PF01432"/>
    </source>
</evidence>
<evidence type="ECO:0000313" key="9">
    <source>
        <dbReference type="Proteomes" id="UP000267250"/>
    </source>
</evidence>
<comment type="cofactor">
    <cofactor evidence="6">
        <name>Zn(2+)</name>
        <dbReference type="ChEBI" id="CHEBI:29105"/>
    </cofactor>
    <text evidence="6">Binds 1 zinc ion.</text>
</comment>
<dbReference type="Pfam" id="PF01432">
    <property type="entry name" value="Peptidase_M3"/>
    <property type="match status" value="2"/>
</dbReference>
<evidence type="ECO:0000313" key="8">
    <source>
        <dbReference type="EMBL" id="AZR72691.1"/>
    </source>
</evidence>
<dbReference type="Proteomes" id="UP000267250">
    <property type="component" value="Chromosome"/>
</dbReference>
<keyword evidence="3 6" id="KW-0378">Hydrolase</keyword>
<feature type="domain" description="Peptidase M3A/M3B catalytic" evidence="7">
    <location>
        <begin position="136"/>
        <end position="252"/>
    </location>
</feature>
<dbReference type="OrthoDB" id="9762795at2"/>
<dbReference type="GO" id="GO:0004222">
    <property type="term" value="F:metalloendopeptidase activity"/>
    <property type="evidence" value="ECO:0007669"/>
    <property type="project" value="InterPro"/>
</dbReference>
<proteinExistence type="inferred from homology"/>
<dbReference type="SUPFAM" id="SSF55486">
    <property type="entry name" value="Metalloproteases ('zincins'), catalytic domain"/>
    <property type="match status" value="1"/>
</dbReference>
<dbReference type="KEGG" id="aft:BBF96_04365"/>
<dbReference type="PANTHER" id="PTHR11804">
    <property type="entry name" value="PROTEASE M3 THIMET OLIGOPEPTIDASE-RELATED"/>
    <property type="match status" value="1"/>
</dbReference>
<evidence type="ECO:0000256" key="1">
    <source>
        <dbReference type="ARBA" id="ARBA00022670"/>
    </source>
</evidence>
<keyword evidence="1 6" id="KW-0645">Protease</keyword>
<dbReference type="InterPro" id="IPR001567">
    <property type="entry name" value="Pept_M3A_M3B_dom"/>
</dbReference>
<dbReference type="RefSeq" id="WP_127016020.1">
    <property type="nucleotide sequence ID" value="NZ_CP016379.1"/>
</dbReference>
<evidence type="ECO:0000256" key="2">
    <source>
        <dbReference type="ARBA" id="ARBA00022723"/>
    </source>
</evidence>
<evidence type="ECO:0000256" key="4">
    <source>
        <dbReference type="ARBA" id="ARBA00022833"/>
    </source>
</evidence>
<keyword evidence="5 6" id="KW-0482">Metalloprotease</keyword>
<sequence length="510" mass="59508">MNLNQIPQIHNEAELIKVLDSFEVHLKTLKEKISRLQFKKLLEKCRIPEINKLQKQYAEQILNPRFISLINNWVDYVKDPLLKRRLTLWKKHISLSKVHLHPEIRELTRELEDEMITYQYIVNDKKSDLGTIKNILRTSPNQSLRKAAWISKYAISKSLAPRLLKLIRLRNDLAKEEGYTTYADMILEMDGLTLKETQTILNDLIKASNPIYNQILTEGQKLLGLNQIEPWDIMYLLETMSKIDTSLFPKNLIENKLKSWGKTHGADLEKLGIKMVCTDIPYNGLCITLNDNEIKILTNPADGYNSYRTMFHELGHALHSAYNQQKSIIFRNDSGPFTEGMAELIAYITRHPQWLKGMGIDSKQIHSVRKRLIASWFHYLRERTAYALTEYIIYENPSTNPDKILAQMEHDILGITLNETPRWAANSWYINYPVYWQNYILADLIASQIHRELNQRYGGLHGHPEAFREVCQIYYGPGASVDWQEKLLKHTGSKLKVDALIKDLQFYLED</sequence>
<keyword evidence="4 6" id="KW-0862">Zinc</keyword>
<dbReference type="GO" id="GO:0006518">
    <property type="term" value="P:peptide metabolic process"/>
    <property type="evidence" value="ECO:0007669"/>
    <property type="project" value="TreeGrafter"/>
</dbReference>
<evidence type="ECO:0000256" key="3">
    <source>
        <dbReference type="ARBA" id="ARBA00022801"/>
    </source>
</evidence>
<gene>
    <name evidence="8" type="ORF">BBF96_04365</name>
</gene>
<keyword evidence="2 6" id="KW-0479">Metal-binding</keyword>